<dbReference type="GO" id="GO:0000155">
    <property type="term" value="F:phosphorelay sensor kinase activity"/>
    <property type="evidence" value="ECO:0007669"/>
    <property type="project" value="InterPro"/>
</dbReference>
<evidence type="ECO:0000256" key="1">
    <source>
        <dbReference type="ARBA" id="ARBA00000085"/>
    </source>
</evidence>
<dbReference type="InterPro" id="IPR036890">
    <property type="entry name" value="HATPase_C_sf"/>
</dbReference>
<dbReference type="EMBL" id="DWUV01000198">
    <property type="protein sequence ID" value="HJD34938.1"/>
    <property type="molecule type" value="Genomic_DNA"/>
</dbReference>
<gene>
    <name evidence="10" type="ORF">H9911_10425</name>
</gene>
<dbReference type="InterPro" id="IPR036097">
    <property type="entry name" value="HisK_dim/P_sf"/>
</dbReference>
<protein>
    <recommendedName>
        <fullName evidence="3">histidine kinase</fullName>
        <ecNumber evidence="3">2.7.13.3</ecNumber>
    </recommendedName>
</protein>
<keyword evidence="8" id="KW-0812">Transmembrane</keyword>
<evidence type="ECO:0000256" key="3">
    <source>
        <dbReference type="ARBA" id="ARBA00012438"/>
    </source>
</evidence>
<keyword evidence="8" id="KW-1133">Transmembrane helix</keyword>
<dbReference type="AlphaFoldDB" id="A0A9D2R7I6"/>
<dbReference type="CDD" id="cd00082">
    <property type="entry name" value="HisKA"/>
    <property type="match status" value="1"/>
</dbReference>
<dbReference type="SUPFAM" id="SSF47384">
    <property type="entry name" value="Homodimeric domain of signal transducing histidine kinase"/>
    <property type="match status" value="1"/>
</dbReference>
<dbReference type="InterPro" id="IPR004358">
    <property type="entry name" value="Sig_transdc_His_kin-like_C"/>
</dbReference>
<keyword evidence="7" id="KW-0902">Two-component regulatory system</keyword>
<dbReference type="SMART" id="SM00388">
    <property type="entry name" value="HisKA"/>
    <property type="match status" value="1"/>
</dbReference>
<dbReference type="Pfam" id="PF00512">
    <property type="entry name" value="HisKA"/>
    <property type="match status" value="1"/>
</dbReference>
<accession>A0A9D2R7I6</accession>
<keyword evidence="8" id="KW-0472">Membrane</keyword>
<dbReference type="Pfam" id="PF02518">
    <property type="entry name" value="HATPase_c"/>
    <property type="match status" value="1"/>
</dbReference>
<sequence length="409" mass="46773">MIYNLQKRFIRITAFSIAFVFALIFLLISLISSFQTNGMMDSIADLLSQNGGRFPDRREAPGEPPHTPDDMFFSPEAQFSIRFFVVWTDQNGRITRENTEQVSSVSEEEIQDYTYRVLDRGKERGWIDGYRYKNTDTDLGKLIVFINGETNIGMTRQFLFTVTLVMAASFLVILLLIIIISKRAVRPVAQLYDRQKQFVTDANHELKTPLTLILSNLDIIESETGQSEWIDDIRSEGERMGELINQLVMLSRLDEDCSDLVKEPFNLSDMAADLVSEFENLSAERRKDLTSDIEPCILYEGDEGLIRRLMSVLLDNAVKYCDPQGSIRVKVYRRGHHPVIIVENTFRDVGSLELDRLFDRFYRADKARTFSGNFGVGLSIAKSIVQKHKGEITAYKKVEAVIGFRAVLK</sequence>
<comment type="caution">
    <text evidence="10">The sequence shown here is derived from an EMBL/GenBank/DDBJ whole genome shotgun (WGS) entry which is preliminary data.</text>
</comment>
<comment type="subcellular location">
    <subcellularLocation>
        <location evidence="2">Membrane</location>
    </subcellularLocation>
</comment>
<dbReference type="PANTHER" id="PTHR45453:SF1">
    <property type="entry name" value="PHOSPHATE REGULON SENSOR PROTEIN PHOR"/>
    <property type="match status" value="1"/>
</dbReference>
<dbReference type="GO" id="GO:0004721">
    <property type="term" value="F:phosphoprotein phosphatase activity"/>
    <property type="evidence" value="ECO:0007669"/>
    <property type="project" value="TreeGrafter"/>
</dbReference>
<comment type="catalytic activity">
    <reaction evidence="1">
        <text>ATP + protein L-histidine = ADP + protein N-phospho-L-histidine.</text>
        <dbReference type="EC" id="2.7.13.3"/>
    </reaction>
</comment>
<evidence type="ECO:0000256" key="5">
    <source>
        <dbReference type="ARBA" id="ARBA00022679"/>
    </source>
</evidence>
<reference evidence="10" key="2">
    <citation type="submission" date="2021-04" db="EMBL/GenBank/DDBJ databases">
        <authorList>
            <person name="Gilroy R."/>
        </authorList>
    </citation>
    <scope>NUCLEOTIDE SEQUENCE</scope>
    <source>
        <strain evidence="10">ChiGjej3B3-11674</strain>
    </source>
</reference>
<evidence type="ECO:0000313" key="10">
    <source>
        <dbReference type="EMBL" id="HJD34938.1"/>
    </source>
</evidence>
<evidence type="ECO:0000256" key="6">
    <source>
        <dbReference type="ARBA" id="ARBA00022777"/>
    </source>
</evidence>
<dbReference type="EC" id="2.7.13.3" evidence="3"/>
<keyword evidence="4" id="KW-0597">Phosphoprotein</keyword>
<organism evidence="10 11">
    <name type="scientific">Candidatus Mediterraneibacter tabaqchaliae</name>
    <dbReference type="NCBI Taxonomy" id="2838689"/>
    <lineage>
        <taxon>Bacteria</taxon>
        <taxon>Bacillati</taxon>
        <taxon>Bacillota</taxon>
        <taxon>Clostridia</taxon>
        <taxon>Lachnospirales</taxon>
        <taxon>Lachnospiraceae</taxon>
        <taxon>Mediterraneibacter</taxon>
    </lineage>
</organism>
<dbReference type="InterPro" id="IPR003661">
    <property type="entry name" value="HisK_dim/P_dom"/>
</dbReference>
<evidence type="ECO:0000256" key="4">
    <source>
        <dbReference type="ARBA" id="ARBA00022553"/>
    </source>
</evidence>
<dbReference type="SUPFAM" id="SSF55874">
    <property type="entry name" value="ATPase domain of HSP90 chaperone/DNA topoisomerase II/histidine kinase"/>
    <property type="match status" value="1"/>
</dbReference>
<dbReference type="PANTHER" id="PTHR45453">
    <property type="entry name" value="PHOSPHATE REGULON SENSOR PROTEIN PHOR"/>
    <property type="match status" value="1"/>
</dbReference>
<feature type="transmembrane region" description="Helical" evidence="8">
    <location>
        <begin position="12"/>
        <end position="31"/>
    </location>
</feature>
<evidence type="ECO:0000256" key="8">
    <source>
        <dbReference type="SAM" id="Phobius"/>
    </source>
</evidence>
<evidence type="ECO:0000256" key="2">
    <source>
        <dbReference type="ARBA" id="ARBA00004370"/>
    </source>
</evidence>
<dbReference type="PRINTS" id="PR00344">
    <property type="entry name" value="BCTRLSENSOR"/>
</dbReference>
<reference evidence="10" key="1">
    <citation type="journal article" date="2021" name="PeerJ">
        <title>Extensive microbial diversity within the chicken gut microbiome revealed by metagenomics and culture.</title>
        <authorList>
            <person name="Gilroy R."/>
            <person name="Ravi A."/>
            <person name="Getino M."/>
            <person name="Pursley I."/>
            <person name="Horton D.L."/>
            <person name="Alikhan N.F."/>
            <person name="Baker D."/>
            <person name="Gharbi K."/>
            <person name="Hall N."/>
            <person name="Watson M."/>
            <person name="Adriaenssens E.M."/>
            <person name="Foster-Nyarko E."/>
            <person name="Jarju S."/>
            <person name="Secka A."/>
            <person name="Antonio M."/>
            <person name="Oren A."/>
            <person name="Chaudhuri R.R."/>
            <person name="La Ragione R."/>
            <person name="Hildebrand F."/>
            <person name="Pallen M.J."/>
        </authorList>
    </citation>
    <scope>NUCLEOTIDE SEQUENCE</scope>
    <source>
        <strain evidence="10">ChiGjej3B3-11674</strain>
    </source>
</reference>
<dbReference type="Proteomes" id="UP000823897">
    <property type="component" value="Unassembled WGS sequence"/>
</dbReference>
<proteinExistence type="predicted"/>
<evidence type="ECO:0000256" key="7">
    <source>
        <dbReference type="ARBA" id="ARBA00023012"/>
    </source>
</evidence>
<evidence type="ECO:0000259" key="9">
    <source>
        <dbReference type="PROSITE" id="PS50109"/>
    </source>
</evidence>
<name>A0A9D2R7I6_9FIRM</name>
<dbReference type="SMART" id="SM00387">
    <property type="entry name" value="HATPase_c"/>
    <property type="match status" value="1"/>
</dbReference>
<feature type="transmembrane region" description="Helical" evidence="8">
    <location>
        <begin position="158"/>
        <end position="180"/>
    </location>
</feature>
<dbReference type="Gene3D" id="1.10.287.130">
    <property type="match status" value="1"/>
</dbReference>
<dbReference type="InterPro" id="IPR005467">
    <property type="entry name" value="His_kinase_dom"/>
</dbReference>
<keyword evidence="5" id="KW-0808">Transferase</keyword>
<dbReference type="Gene3D" id="3.30.565.10">
    <property type="entry name" value="Histidine kinase-like ATPase, C-terminal domain"/>
    <property type="match status" value="1"/>
</dbReference>
<dbReference type="InterPro" id="IPR003594">
    <property type="entry name" value="HATPase_dom"/>
</dbReference>
<dbReference type="InterPro" id="IPR050351">
    <property type="entry name" value="BphY/WalK/GraS-like"/>
</dbReference>
<feature type="domain" description="Histidine kinase" evidence="9">
    <location>
        <begin position="201"/>
        <end position="409"/>
    </location>
</feature>
<keyword evidence="6 10" id="KW-0418">Kinase</keyword>
<dbReference type="GO" id="GO:0016036">
    <property type="term" value="P:cellular response to phosphate starvation"/>
    <property type="evidence" value="ECO:0007669"/>
    <property type="project" value="TreeGrafter"/>
</dbReference>
<dbReference type="PROSITE" id="PS50109">
    <property type="entry name" value="HIS_KIN"/>
    <property type="match status" value="1"/>
</dbReference>
<dbReference type="GO" id="GO:0005886">
    <property type="term" value="C:plasma membrane"/>
    <property type="evidence" value="ECO:0007669"/>
    <property type="project" value="TreeGrafter"/>
</dbReference>
<evidence type="ECO:0000313" key="11">
    <source>
        <dbReference type="Proteomes" id="UP000823897"/>
    </source>
</evidence>